<proteinExistence type="predicted"/>
<dbReference type="AlphaFoldDB" id="A0A7S2K0L8"/>
<reference evidence="1" key="1">
    <citation type="submission" date="2021-01" db="EMBL/GenBank/DDBJ databases">
        <authorList>
            <person name="Corre E."/>
            <person name="Pelletier E."/>
            <person name="Niang G."/>
            <person name="Scheremetjew M."/>
            <person name="Finn R."/>
            <person name="Kale V."/>
            <person name="Holt S."/>
            <person name="Cochrane G."/>
            <person name="Meng A."/>
            <person name="Brown T."/>
            <person name="Cohen L."/>
        </authorList>
    </citation>
    <scope>NUCLEOTIDE SEQUENCE</scope>
    <source>
        <strain evidence="1">B650</strain>
    </source>
</reference>
<protein>
    <submittedName>
        <fullName evidence="1">Uncharacterized protein</fullName>
    </submittedName>
</protein>
<gene>
    <name evidence="1" type="ORF">LDAN0321_LOCUS3712</name>
</gene>
<accession>A0A7S2K0L8</accession>
<organism evidence="1">
    <name type="scientific">Leptocylindrus danicus</name>
    <dbReference type="NCBI Taxonomy" id="163516"/>
    <lineage>
        <taxon>Eukaryota</taxon>
        <taxon>Sar</taxon>
        <taxon>Stramenopiles</taxon>
        <taxon>Ochrophyta</taxon>
        <taxon>Bacillariophyta</taxon>
        <taxon>Coscinodiscophyceae</taxon>
        <taxon>Chaetocerotophycidae</taxon>
        <taxon>Leptocylindrales</taxon>
        <taxon>Leptocylindraceae</taxon>
        <taxon>Leptocylindrus</taxon>
    </lineage>
</organism>
<dbReference type="EMBL" id="HBGY01006031">
    <property type="protein sequence ID" value="CAD9562841.1"/>
    <property type="molecule type" value="Transcribed_RNA"/>
</dbReference>
<name>A0A7S2K0L8_9STRA</name>
<evidence type="ECO:0000313" key="1">
    <source>
        <dbReference type="EMBL" id="CAD9562841.1"/>
    </source>
</evidence>
<sequence>MHPTTSFHYDSEINYEHTHLAMYPWGSPSVVTVGEHHMHHHSRHDFADEILRRNIIQDWLEDWVVSDGAATRQKEIMELRSRTSLPWDLTKIPSAPVHSACRYDSKSTTVENTSKRSHYQRRKALEKEVNWRNQMTMTMIES</sequence>